<dbReference type="HOGENOM" id="CLU_005533_4_0_3"/>
<evidence type="ECO:0000259" key="6">
    <source>
        <dbReference type="Pfam" id="PF08100"/>
    </source>
</evidence>
<dbReference type="Pfam" id="PF00891">
    <property type="entry name" value="Methyltransf_2"/>
    <property type="match status" value="1"/>
</dbReference>
<dbReference type="InterPro" id="IPR036390">
    <property type="entry name" value="WH_DNA-bd_sf"/>
</dbReference>
<dbReference type="InterPro" id="IPR029063">
    <property type="entry name" value="SAM-dependent_MTases_sf"/>
</dbReference>
<feature type="domain" description="O-methyltransferase dimerisation" evidence="6">
    <location>
        <begin position="26"/>
        <end position="102"/>
    </location>
</feature>
<dbReference type="InterPro" id="IPR012967">
    <property type="entry name" value="COMT_dimerisation"/>
</dbReference>
<evidence type="ECO:0000256" key="3">
    <source>
        <dbReference type="ARBA" id="ARBA00022691"/>
    </source>
</evidence>
<gene>
    <name evidence="7" type="ordered locus">Cyan7425_0437</name>
</gene>
<feature type="active site" description="Proton acceptor" evidence="4">
    <location>
        <position position="262"/>
    </location>
</feature>
<dbReference type="PIRSF" id="PIRSF005739">
    <property type="entry name" value="O-mtase"/>
    <property type="match status" value="1"/>
</dbReference>
<dbReference type="eggNOG" id="COG2813">
    <property type="taxonomic scope" value="Bacteria"/>
</dbReference>
<proteinExistence type="predicted"/>
<dbReference type="Gene3D" id="1.10.10.10">
    <property type="entry name" value="Winged helix-like DNA-binding domain superfamily/Winged helix DNA-binding domain"/>
    <property type="match status" value="1"/>
</dbReference>
<dbReference type="SUPFAM" id="SSF53335">
    <property type="entry name" value="S-adenosyl-L-methionine-dependent methyltransferases"/>
    <property type="match status" value="1"/>
</dbReference>
<dbReference type="GO" id="GO:0046983">
    <property type="term" value="F:protein dimerization activity"/>
    <property type="evidence" value="ECO:0007669"/>
    <property type="project" value="InterPro"/>
</dbReference>
<dbReference type="InterPro" id="IPR036388">
    <property type="entry name" value="WH-like_DNA-bd_sf"/>
</dbReference>
<dbReference type="Gene3D" id="3.40.50.150">
    <property type="entry name" value="Vaccinia Virus protein VP39"/>
    <property type="match status" value="1"/>
</dbReference>
<accession>B8HT32</accession>
<protein>
    <submittedName>
        <fullName evidence="7">O-methyltransferase family 2</fullName>
    </submittedName>
</protein>
<dbReference type="GO" id="GO:0008171">
    <property type="term" value="F:O-methyltransferase activity"/>
    <property type="evidence" value="ECO:0007669"/>
    <property type="project" value="InterPro"/>
</dbReference>
<dbReference type="STRING" id="395961.Cyan7425_0437"/>
<evidence type="ECO:0000256" key="2">
    <source>
        <dbReference type="ARBA" id="ARBA00022679"/>
    </source>
</evidence>
<dbReference type="EMBL" id="CP001344">
    <property type="protein sequence ID" value="ACL42829.1"/>
    <property type="molecule type" value="Genomic_DNA"/>
</dbReference>
<evidence type="ECO:0000259" key="5">
    <source>
        <dbReference type="Pfam" id="PF00891"/>
    </source>
</evidence>
<dbReference type="SUPFAM" id="SSF46785">
    <property type="entry name" value="Winged helix' DNA-binding domain"/>
    <property type="match status" value="1"/>
</dbReference>
<keyword evidence="3" id="KW-0949">S-adenosyl-L-methionine</keyword>
<dbReference type="GO" id="GO:0032259">
    <property type="term" value="P:methylation"/>
    <property type="evidence" value="ECO:0007669"/>
    <property type="project" value="UniProtKB-KW"/>
</dbReference>
<organism evidence="7">
    <name type="scientific">Cyanothece sp. (strain PCC 7425 / ATCC 29141)</name>
    <dbReference type="NCBI Taxonomy" id="395961"/>
    <lineage>
        <taxon>Bacteria</taxon>
        <taxon>Bacillati</taxon>
        <taxon>Cyanobacteriota</taxon>
        <taxon>Cyanophyceae</taxon>
        <taxon>Gomontiellales</taxon>
        <taxon>Cyanothecaceae</taxon>
        <taxon>Cyanothece</taxon>
    </lineage>
</organism>
<dbReference type="InterPro" id="IPR001077">
    <property type="entry name" value="COMT_C"/>
</dbReference>
<keyword evidence="2 7" id="KW-0808">Transferase</keyword>
<keyword evidence="1 7" id="KW-0489">Methyltransferase</keyword>
<dbReference type="Pfam" id="PF08100">
    <property type="entry name" value="Dimerisation"/>
    <property type="match status" value="1"/>
</dbReference>
<dbReference type="PANTHER" id="PTHR43712">
    <property type="entry name" value="PUTATIVE (AFU_ORTHOLOGUE AFUA_4G14580)-RELATED"/>
    <property type="match status" value="1"/>
</dbReference>
<sequence>MQDQKNMISLSATGEPADPSHILQVGFGFWSSKILLTAVKLGVFTTLGDRAMAGEELGKALDLHPRAIFDFFDALVALGFLDREGNGVAARYRNTAITAQYLDKHQPSYIGGILEMANDRLFNFWSDLEPALKTGKPQNEIKHKQKPMFEELYADPSRLEQFIDAMTGISRGNFQSFAAQFDFSSHTTLCDVGGAAGLLSQLVVQQHPHMQCISFDLPQVEPIARQSIEKAGLAARIQVVSGDFLSASLPKADVITMGMILHDWNLEIKKHLIHLAYEALPENGALVAIENLIDDDRRENAFGLLMSLNMLIEFGDAFDFTGADFWKWCQEAGFRRYEVIHLVGPCSAAIAYK</sequence>
<dbReference type="KEGG" id="cyn:Cyan7425_0437"/>
<name>B8HT32_CYAP4</name>
<feature type="domain" description="O-methyltransferase C-terminal" evidence="5">
    <location>
        <begin position="125"/>
        <end position="335"/>
    </location>
</feature>
<reference evidence="7" key="1">
    <citation type="submission" date="2009-01" db="EMBL/GenBank/DDBJ databases">
        <title>Complete sequence of chromosome Cyanothece sp. PCC 7425.</title>
        <authorList>
            <consortium name="US DOE Joint Genome Institute"/>
            <person name="Lucas S."/>
            <person name="Copeland A."/>
            <person name="Lapidus A."/>
            <person name="Glavina del Rio T."/>
            <person name="Dalin E."/>
            <person name="Tice H."/>
            <person name="Bruce D."/>
            <person name="Goodwin L."/>
            <person name="Pitluck S."/>
            <person name="Sims D."/>
            <person name="Meineke L."/>
            <person name="Brettin T."/>
            <person name="Detter J.C."/>
            <person name="Han C."/>
            <person name="Larimer F."/>
            <person name="Land M."/>
            <person name="Hauser L."/>
            <person name="Kyrpides N."/>
            <person name="Ovchinnikova G."/>
            <person name="Liberton M."/>
            <person name="Stoeckel J."/>
            <person name="Banerjee A."/>
            <person name="Singh A."/>
            <person name="Page L."/>
            <person name="Sato H."/>
            <person name="Zhao L."/>
            <person name="Sherman L."/>
            <person name="Pakrasi H."/>
            <person name="Richardson P."/>
        </authorList>
    </citation>
    <scope>NUCLEOTIDE SEQUENCE</scope>
    <source>
        <strain evidence="7">PCC 7425</strain>
    </source>
</reference>
<evidence type="ECO:0000256" key="4">
    <source>
        <dbReference type="PIRSR" id="PIRSR005739-1"/>
    </source>
</evidence>
<dbReference type="PROSITE" id="PS51683">
    <property type="entry name" value="SAM_OMT_II"/>
    <property type="match status" value="1"/>
</dbReference>
<evidence type="ECO:0000256" key="1">
    <source>
        <dbReference type="ARBA" id="ARBA00022603"/>
    </source>
</evidence>
<dbReference type="InterPro" id="IPR016461">
    <property type="entry name" value="COMT-like"/>
</dbReference>
<evidence type="ECO:0000313" key="7">
    <source>
        <dbReference type="EMBL" id="ACL42829.1"/>
    </source>
</evidence>
<dbReference type="PANTHER" id="PTHR43712:SF2">
    <property type="entry name" value="O-METHYLTRANSFERASE CICE"/>
    <property type="match status" value="1"/>
</dbReference>
<dbReference type="AlphaFoldDB" id="B8HT32"/>